<dbReference type="EMBL" id="PUEV01000016">
    <property type="protein sequence ID" value="PQM53318.1"/>
    <property type="molecule type" value="Genomic_DNA"/>
</dbReference>
<proteinExistence type="predicted"/>
<evidence type="ECO:0000313" key="2">
    <source>
        <dbReference type="Proteomes" id="UP000237911"/>
    </source>
</evidence>
<evidence type="ECO:0000313" key="1">
    <source>
        <dbReference type="EMBL" id="PQM53318.1"/>
    </source>
</evidence>
<organism evidence="1 2">
    <name type="scientific">Mycolicibacter virginiensis</name>
    <dbReference type="NCBI Taxonomy" id="1795032"/>
    <lineage>
        <taxon>Bacteria</taxon>
        <taxon>Bacillati</taxon>
        <taxon>Actinomycetota</taxon>
        <taxon>Actinomycetes</taxon>
        <taxon>Mycobacteriales</taxon>
        <taxon>Mycobacteriaceae</taxon>
        <taxon>Mycolicibacter</taxon>
    </lineage>
</organism>
<accession>A0A9X7NZP7</accession>
<gene>
    <name evidence="1" type="ORF">C5U48_05445</name>
</gene>
<dbReference type="Proteomes" id="UP000237911">
    <property type="component" value="Unassembled WGS sequence"/>
</dbReference>
<protein>
    <submittedName>
        <fullName evidence="1">Uncharacterized protein</fullName>
    </submittedName>
</protein>
<sequence>MRVVSAKAVSPNPFHAVEAIVVVAQLRQVLIVGSRWPISEFRSGSTQLRQIQFRHHSTELSGPY</sequence>
<name>A0A9X7NZP7_9MYCO</name>
<reference evidence="1 2" key="1">
    <citation type="submission" date="2018-02" db="EMBL/GenBank/DDBJ databases">
        <title>Draft genome sequence of Mycobacterium virginiense isolated from mud of a swine farm in Japan.</title>
        <authorList>
            <person name="Ohya K."/>
        </authorList>
    </citation>
    <scope>NUCLEOTIDE SEQUENCE [LARGE SCALE GENOMIC DNA]</scope>
    <source>
        <strain evidence="1 2">GF75</strain>
    </source>
</reference>
<comment type="caution">
    <text evidence="1">The sequence shown here is derived from an EMBL/GenBank/DDBJ whole genome shotgun (WGS) entry which is preliminary data.</text>
</comment>
<dbReference type="RefSeq" id="WP_105294724.1">
    <property type="nucleotide sequence ID" value="NZ_PUEV01000016.1"/>
</dbReference>
<keyword evidence="2" id="KW-1185">Reference proteome</keyword>
<dbReference type="AlphaFoldDB" id="A0A9X7NZP7"/>